<dbReference type="InterPro" id="IPR053139">
    <property type="entry name" value="Surface_bspA-like"/>
</dbReference>
<dbReference type="SUPFAM" id="SSF52058">
    <property type="entry name" value="L domain-like"/>
    <property type="match status" value="1"/>
</dbReference>
<dbReference type="EMBL" id="DVOS01000044">
    <property type="protein sequence ID" value="HIV23311.1"/>
    <property type="molecule type" value="Genomic_DNA"/>
</dbReference>
<comment type="caution">
    <text evidence="1">The sequence shown here is derived from an EMBL/GenBank/DDBJ whole genome shotgun (WGS) entry which is preliminary data.</text>
</comment>
<dbReference type="AlphaFoldDB" id="A0A9D1NYT0"/>
<reference evidence="1" key="1">
    <citation type="submission" date="2020-10" db="EMBL/GenBank/DDBJ databases">
        <authorList>
            <person name="Gilroy R."/>
        </authorList>
    </citation>
    <scope>NUCLEOTIDE SEQUENCE</scope>
    <source>
        <strain evidence="1">ChiBcec6-7307</strain>
    </source>
</reference>
<dbReference type="Gene3D" id="3.80.10.10">
    <property type="entry name" value="Ribonuclease Inhibitor"/>
    <property type="match status" value="2"/>
</dbReference>
<dbReference type="PANTHER" id="PTHR45661:SF3">
    <property type="entry name" value="IG-LIKE DOMAIN-CONTAINING PROTEIN"/>
    <property type="match status" value="1"/>
</dbReference>
<dbReference type="InterPro" id="IPR032675">
    <property type="entry name" value="LRR_dom_sf"/>
</dbReference>
<name>A0A9D1NYT0_9FIRM</name>
<evidence type="ECO:0000313" key="1">
    <source>
        <dbReference type="EMBL" id="HIV23311.1"/>
    </source>
</evidence>
<dbReference type="PANTHER" id="PTHR45661">
    <property type="entry name" value="SURFACE ANTIGEN"/>
    <property type="match status" value="1"/>
</dbReference>
<dbReference type="InterPro" id="IPR026906">
    <property type="entry name" value="LRR_5"/>
</dbReference>
<organism evidence="1 2">
    <name type="scientific">Candidatus Merdiplasma excrementigallinarum</name>
    <dbReference type="NCBI Taxonomy" id="2840864"/>
    <lineage>
        <taxon>Bacteria</taxon>
        <taxon>Bacillati</taxon>
        <taxon>Bacillota</taxon>
        <taxon>Clostridia</taxon>
        <taxon>Lachnospirales</taxon>
        <taxon>Lachnospiraceae</taxon>
        <taxon>Lachnospiraceae incertae sedis</taxon>
        <taxon>Candidatus Merdiplasma</taxon>
    </lineage>
</organism>
<gene>
    <name evidence="1" type="ORF">IAC80_05165</name>
</gene>
<accession>A0A9D1NYT0</accession>
<dbReference type="Proteomes" id="UP000886889">
    <property type="component" value="Unassembled WGS sequence"/>
</dbReference>
<evidence type="ECO:0000313" key="2">
    <source>
        <dbReference type="Proteomes" id="UP000886889"/>
    </source>
</evidence>
<sequence length="664" mass="74956">MSMRKWLDMIEEAGKTFLDSSASAECRKPADPVNTERRLKNDFRETIRFEGYEKAQEGEDPRLVLGEKTAELPKAFRGGDAVLYRMENGKTAVGFFLDIPTFDSGDRQYDSWHALYLWAGELPGSVDGAYCGGGYDLAYGIWCRDLLEAPGSLWKLLKEWGILRGKKEKKRKRSRGEKFRVRLPETEGILWMQRDDTGRYLSVLSYEGQAEMLTIPDKVEGLTVMSIDDRAFSGNSSLCRIRLPETLQTIGERAFAGCRMLEEIHLPKNLETMECRAFEGCRNLKSVRLPGSLKKLGMGYRQGGMFAGCTSLMAIEADPGCRVCRVSDGVLFSPDGIELWQYPAGRREEEYSIPEGTERIIGDAFSYNRYLKRVGFPGTMAEIYPFAFRNCQSLEEIRLPGGLYGLNKHSFEDCASLREVWIPDHIWKLDLTVFTGCPLEKIHVSAENHHFVQKEGLLFDESKTEFRFFPRRGRTFCRIPKEVQCIGDYAFAGCEDLREIHLPEGLEKIGEGAFKSCRSLEEIHFPGSIKEIGEEAFCQCVSLKKVVLPEGMREFGKGAFMMCESLQTALLPKSLKKISRYGFAGCKSLTKIDLPEGLSCIGCNAFSGCGLKKMVLPRSISYMEETIFGMGPTPHMIYRGSQEDWIRKADVDDDAFAGGVEFLK</sequence>
<proteinExistence type="predicted"/>
<protein>
    <submittedName>
        <fullName evidence="1">Leucine-rich repeat domain-containing protein</fullName>
    </submittedName>
</protein>
<reference evidence="1" key="2">
    <citation type="journal article" date="2021" name="PeerJ">
        <title>Extensive microbial diversity within the chicken gut microbiome revealed by metagenomics and culture.</title>
        <authorList>
            <person name="Gilroy R."/>
            <person name="Ravi A."/>
            <person name="Getino M."/>
            <person name="Pursley I."/>
            <person name="Horton D.L."/>
            <person name="Alikhan N.F."/>
            <person name="Baker D."/>
            <person name="Gharbi K."/>
            <person name="Hall N."/>
            <person name="Watson M."/>
            <person name="Adriaenssens E.M."/>
            <person name="Foster-Nyarko E."/>
            <person name="Jarju S."/>
            <person name="Secka A."/>
            <person name="Antonio M."/>
            <person name="Oren A."/>
            <person name="Chaudhuri R.R."/>
            <person name="La Ragione R."/>
            <person name="Hildebrand F."/>
            <person name="Pallen M.J."/>
        </authorList>
    </citation>
    <scope>NUCLEOTIDE SEQUENCE</scope>
    <source>
        <strain evidence="1">ChiBcec6-7307</strain>
    </source>
</reference>
<dbReference type="Pfam" id="PF13306">
    <property type="entry name" value="LRR_5"/>
    <property type="match status" value="3"/>
</dbReference>